<evidence type="ECO:0000259" key="6">
    <source>
        <dbReference type="PROSITE" id="PS51118"/>
    </source>
</evidence>
<dbReference type="InterPro" id="IPR011006">
    <property type="entry name" value="CheY-like_superfamily"/>
</dbReference>
<protein>
    <submittedName>
        <fullName evidence="7">Winged helix-turn-helix transcriptional regulator</fullName>
    </submittedName>
</protein>
<evidence type="ECO:0000256" key="3">
    <source>
        <dbReference type="ARBA" id="ARBA00023163"/>
    </source>
</evidence>
<dbReference type="Proteomes" id="UP001321018">
    <property type="component" value="Unassembled WGS sequence"/>
</dbReference>
<name>A0AAP2YZB8_9EURY</name>
<dbReference type="PROSITE" id="PS51118">
    <property type="entry name" value="HTH_HXLR"/>
    <property type="match status" value="1"/>
</dbReference>
<dbReference type="Pfam" id="PF01638">
    <property type="entry name" value="HxlR"/>
    <property type="match status" value="1"/>
</dbReference>
<keyword evidence="2" id="KW-0238">DNA-binding</keyword>
<dbReference type="Gene3D" id="1.10.10.10">
    <property type="entry name" value="Winged helix-like DNA-binding domain superfamily/Winged helix DNA-binding domain"/>
    <property type="match status" value="1"/>
</dbReference>
<dbReference type="Gene3D" id="3.40.50.2300">
    <property type="match status" value="1"/>
</dbReference>
<dbReference type="AlphaFoldDB" id="A0AAP2YZB8"/>
<dbReference type="InterPro" id="IPR001789">
    <property type="entry name" value="Sig_transdc_resp-reg_receiver"/>
</dbReference>
<dbReference type="GO" id="GO:0000160">
    <property type="term" value="P:phosphorelay signal transduction system"/>
    <property type="evidence" value="ECO:0007669"/>
    <property type="project" value="InterPro"/>
</dbReference>
<dbReference type="RefSeq" id="WP_338003419.1">
    <property type="nucleotide sequence ID" value="NZ_JAOPKA010000004.1"/>
</dbReference>
<organism evidence="7 8">
    <name type="scientific">Natronoglomus mannanivorans</name>
    <dbReference type="NCBI Taxonomy" id="2979990"/>
    <lineage>
        <taxon>Archaea</taxon>
        <taxon>Methanobacteriati</taxon>
        <taxon>Methanobacteriota</taxon>
        <taxon>Stenosarchaea group</taxon>
        <taxon>Halobacteria</taxon>
        <taxon>Halobacteriales</taxon>
        <taxon>Natrialbaceae</taxon>
        <taxon>Natronoglomus</taxon>
    </lineage>
</organism>
<keyword evidence="4" id="KW-0597">Phosphoprotein</keyword>
<proteinExistence type="predicted"/>
<dbReference type="InterPro" id="IPR002577">
    <property type="entry name" value="HTH_HxlR"/>
</dbReference>
<evidence type="ECO:0000259" key="5">
    <source>
        <dbReference type="PROSITE" id="PS50110"/>
    </source>
</evidence>
<feature type="domain" description="HTH hxlR-type" evidence="6">
    <location>
        <begin position="8"/>
        <end position="112"/>
    </location>
</feature>
<dbReference type="SUPFAM" id="SSF52172">
    <property type="entry name" value="CheY-like"/>
    <property type="match status" value="1"/>
</dbReference>
<reference evidence="7" key="1">
    <citation type="submission" date="2022-09" db="EMBL/GenBank/DDBJ databases">
        <title>Enrichment on poylsaccharides allowed isolation of novel metabolic and taxonomic groups of Haloarchaea.</title>
        <authorList>
            <person name="Sorokin D.Y."/>
            <person name="Elcheninov A.G."/>
            <person name="Khizhniak T.V."/>
            <person name="Kolganova T.V."/>
            <person name="Kublanov I.V."/>
        </authorList>
    </citation>
    <scope>NUCLEOTIDE SEQUENCE</scope>
    <source>
        <strain evidence="7">AArc-xg1-1</strain>
    </source>
</reference>
<keyword evidence="3" id="KW-0804">Transcription</keyword>
<dbReference type="PANTHER" id="PTHR33204:SF18">
    <property type="entry name" value="TRANSCRIPTIONAL REGULATORY PROTEIN"/>
    <property type="match status" value="1"/>
</dbReference>
<evidence type="ECO:0000256" key="1">
    <source>
        <dbReference type="ARBA" id="ARBA00023015"/>
    </source>
</evidence>
<evidence type="ECO:0000313" key="8">
    <source>
        <dbReference type="Proteomes" id="UP001321018"/>
    </source>
</evidence>
<comment type="caution">
    <text evidence="7">The sequence shown here is derived from an EMBL/GenBank/DDBJ whole genome shotgun (WGS) entry which is preliminary data.</text>
</comment>
<dbReference type="InterPro" id="IPR036388">
    <property type="entry name" value="WH-like_DNA-bd_sf"/>
</dbReference>
<keyword evidence="1" id="KW-0805">Transcription regulation</keyword>
<dbReference type="PROSITE" id="PS50110">
    <property type="entry name" value="RESPONSE_REGULATORY"/>
    <property type="match status" value="1"/>
</dbReference>
<evidence type="ECO:0000256" key="2">
    <source>
        <dbReference type="ARBA" id="ARBA00023125"/>
    </source>
</evidence>
<dbReference type="InterPro" id="IPR036390">
    <property type="entry name" value="WH_DNA-bd_sf"/>
</dbReference>
<feature type="domain" description="Response regulatory" evidence="5">
    <location>
        <begin position="114"/>
        <end position="220"/>
    </location>
</feature>
<dbReference type="GO" id="GO:0003677">
    <property type="term" value="F:DNA binding"/>
    <property type="evidence" value="ECO:0007669"/>
    <property type="project" value="UniProtKB-KW"/>
</dbReference>
<evidence type="ECO:0000256" key="4">
    <source>
        <dbReference type="PROSITE-ProRule" id="PRU00169"/>
    </source>
</evidence>
<dbReference type="PANTHER" id="PTHR33204">
    <property type="entry name" value="TRANSCRIPTIONAL REGULATOR, MARR FAMILY"/>
    <property type="match status" value="1"/>
</dbReference>
<feature type="modified residue" description="4-aspartylphosphate" evidence="4">
    <location>
        <position position="161"/>
    </location>
</feature>
<dbReference type="SUPFAM" id="SSF46785">
    <property type="entry name" value="Winged helix' DNA-binding domain"/>
    <property type="match status" value="1"/>
</dbReference>
<accession>A0AAP2YZB8</accession>
<dbReference type="EMBL" id="JAOPKA010000004">
    <property type="protein sequence ID" value="MCU4741583.1"/>
    <property type="molecule type" value="Genomic_DNA"/>
</dbReference>
<gene>
    <name evidence="7" type="ORF">OB960_09230</name>
</gene>
<evidence type="ECO:0000313" key="7">
    <source>
        <dbReference type="EMBL" id="MCU4741583.1"/>
    </source>
</evidence>
<sequence length="273" mass="30276">MTDREVDVPPSKRVALDALSLLSNKWHPVVVVVLCQRGPLGFNALLEAIPDVSGKVLSAALEALQDAGLVERTVVSESPLRVEYDLTEAGSEMDAVFEALSTWGQRHLETATPTILLADADRRITAMYGEWLADRYTTVRAHNGEELEARLDGDVDVVVYDEGLPGVDSGELLGAVRDDCRTVALVGDRPGFDLLSLTFDDVRRKPIVRETALDAIDAQLRRRGESPERRERASLAARRSLLESVYSREHLEGVEAYAELRRRMKTLDDRLEA</sequence>